<dbReference type="AlphaFoldDB" id="A0A1M6YXQ1"/>
<name>A0A1M6YXQ1_9HYPH</name>
<sequence>MTSSFASEISAGIAAELTSQSFDQDKLIAVPVGFYLKNDLRYCLLPETDRAQINRRLQTARYTKAGLEAYTRYFCRSRVFIEQTKKGRQIVVVARSDANPSQFKRQMCERLPGGTLFSLVRLNWEVVFPATYEVDGKAVMKAVREFETLAEMQAKGVSCLDEEPGK</sequence>
<gene>
    <name evidence="1" type="ORF">SAMN05444272_0065</name>
</gene>
<accession>A0A1M6YXQ1</accession>
<evidence type="ECO:0000313" key="2">
    <source>
        <dbReference type="Proteomes" id="UP000186002"/>
    </source>
</evidence>
<dbReference type="Proteomes" id="UP000186002">
    <property type="component" value="Unassembled WGS sequence"/>
</dbReference>
<reference evidence="1 2" key="1">
    <citation type="submission" date="2016-11" db="EMBL/GenBank/DDBJ databases">
        <authorList>
            <person name="Jaros S."/>
            <person name="Januszkiewicz K."/>
            <person name="Wedrychowicz H."/>
        </authorList>
    </citation>
    <scope>NUCLEOTIDE SEQUENCE [LARGE SCALE GENOMIC DNA]</scope>
    <source>
        <strain evidence="1 2">DSM 22153</strain>
    </source>
</reference>
<dbReference type="RefSeq" id="WP_073007301.1">
    <property type="nucleotide sequence ID" value="NZ_FRBW01000001.1"/>
</dbReference>
<protein>
    <submittedName>
        <fullName evidence="1">Uncharacterized protein</fullName>
    </submittedName>
</protein>
<proteinExistence type="predicted"/>
<organism evidence="1 2">
    <name type="scientific">Roseibium suaedae</name>
    <dbReference type="NCBI Taxonomy" id="735517"/>
    <lineage>
        <taxon>Bacteria</taxon>
        <taxon>Pseudomonadati</taxon>
        <taxon>Pseudomonadota</taxon>
        <taxon>Alphaproteobacteria</taxon>
        <taxon>Hyphomicrobiales</taxon>
        <taxon>Stappiaceae</taxon>
        <taxon>Roseibium</taxon>
    </lineage>
</organism>
<evidence type="ECO:0000313" key="1">
    <source>
        <dbReference type="EMBL" id="SHL22842.1"/>
    </source>
</evidence>
<dbReference type="EMBL" id="FRBW01000001">
    <property type="protein sequence ID" value="SHL22842.1"/>
    <property type="molecule type" value="Genomic_DNA"/>
</dbReference>
<keyword evidence="2" id="KW-1185">Reference proteome</keyword>
<dbReference type="STRING" id="735517.SAMN05444272_0065"/>